<evidence type="ECO:0000256" key="3">
    <source>
        <dbReference type="SAM" id="MobiDB-lite"/>
    </source>
</evidence>
<keyword evidence="2" id="KW-0479">Metal-binding</keyword>
<sequence>MINTMKMKLLAGGLLSAMVMTGCTTMTKTDEMQKIKVYAVNSEGVGDSIGTVTFIKADQGLVVKPDLKGLPAGQHGFHIHENPSCEPDMKDGKAGAALKAGSHYDPQNTGKHGYPQGDGHLGDLPAITVNADGTATSAVQAPRLSLDAIQGRALMIHAGGDNYSDKPEALGGGGARIACGVIK</sequence>
<dbReference type="InterPro" id="IPR001424">
    <property type="entry name" value="SOD_Cu_Zn_dom"/>
</dbReference>
<comment type="similarity">
    <text evidence="1 2">Belongs to the Cu-Zn superoxide dismutase family.</text>
</comment>
<dbReference type="InterPro" id="IPR018152">
    <property type="entry name" value="SOD_Cu/Zn_BS"/>
</dbReference>
<feature type="chain" id="PRO_5017401993" description="Superoxide dismutase [Cu-Zn]" evidence="4">
    <location>
        <begin position="22"/>
        <end position="183"/>
    </location>
</feature>
<dbReference type="NCBIfam" id="NF007628">
    <property type="entry name" value="PRK10290.1"/>
    <property type="match status" value="1"/>
</dbReference>
<dbReference type="Gene3D" id="2.60.40.200">
    <property type="entry name" value="Superoxide dismutase, copper/zinc binding domain"/>
    <property type="match status" value="1"/>
</dbReference>
<keyword evidence="2" id="KW-0862">Zinc</keyword>
<dbReference type="SUPFAM" id="SSF49329">
    <property type="entry name" value="Cu,Zn superoxide dismutase-like"/>
    <property type="match status" value="1"/>
</dbReference>
<comment type="function">
    <text evidence="2">Destroys radicals which are normally produced within the cells and which are toxic to biological systems.</text>
</comment>
<keyword evidence="7" id="KW-1185">Reference proteome</keyword>
<dbReference type="Pfam" id="PF00080">
    <property type="entry name" value="Sod_Cu"/>
    <property type="match status" value="1"/>
</dbReference>
<feature type="region of interest" description="Disordered" evidence="3">
    <location>
        <begin position="99"/>
        <end position="121"/>
    </location>
</feature>
<dbReference type="Proteomes" id="UP000242317">
    <property type="component" value="Unassembled WGS sequence"/>
</dbReference>
<evidence type="ECO:0000256" key="4">
    <source>
        <dbReference type="SAM" id="SignalP"/>
    </source>
</evidence>
<comment type="cofactor">
    <cofactor evidence="2">
        <name>Cu cation</name>
        <dbReference type="ChEBI" id="CHEBI:23378"/>
    </cofactor>
    <text evidence="2">Binds 1 copper ion per subunit.</text>
</comment>
<dbReference type="CDD" id="cd00305">
    <property type="entry name" value="Cu-Zn_Superoxide_Dismutase"/>
    <property type="match status" value="1"/>
</dbReference>
<evidence type="ECO:0000313" key="6">
    <source>
        <dbReference type="EMBL" id="SDB93814.1"/>
    </source>
</evidence>
<dbReference type="PROSITE" id="PS00332">
    <property type="entry name" value="SOD_CU_ZN_2"/>
    <property type="match status" value="1"/>
</dbReference>
<proteinExistence type="inferred from homology"/>
<protein>
    <recommendedName>
        <fullName evidence="2">Superoxide dismutase [Cu-Zn]</fullName>
        <ecNumber evidence="2">1.15.1.1</ecNumber>
    </recommendedName>
</protein>
<keyword evidence="4" id="KW-0732">Signal</keyword>
<feature type="domain" description="Superoxide dismutase copper/zinc binding" evidence="5">
    <location>
        <begin position="50"/>
        <end position="182"/>
    </location>
</feature>
<dbReference type="GO" id="GO:0004784">
    <property type="term" value="F:superoxide dismutase activity"/>
    <property type="evidence" value="ECO:0007669"/>
    <property type="project" value="UniProtKB-EC"/>
</dbReference>
<comment type="catalytic activity">
    <reaction evidence="2">
        <text>2 superoxide + 2 H(+) = H2O2 + O2</text>
        <dbReference type="Rhea" id="RHEA:20696"/>
        <dbReference type="ChEBI" id="CHEBI:15378"/>
        <dbReference type="ChEBI" id="CHEBI:15379"/>
        <dbReference type="ChEBI" id="CHEBI:16240"/>
        <dbReference type="ChEBI" id="CHEBI:18421"/>
        <dbReference type="EC" id="1.15.1.1"/>
    </reaction>
</comment>
<gene>
    <name evidence="6" type="ORF">SAMN05421749_102275</name>
</gene>
<dbReference type="EMBL" id="FMYK01000002">
    <property type="protein sequence ID" value="SDB93814.1"/>
    <property type="molecule type" value="Genomic_DNA"/>
</dbReference>
<comment type="cofactor">
    <cofactor evidence="2">
        <name>Zn(2+)</name>
        <dbReference type="ChEBI" id="CHEBI:29105"/>
    </cofactor>
    <text evidence="2">Binds 1 zinc ion per subunit.</text>
</comment>
<dbReference type="InterPro" id="IPR024134">
    <property type="entry name" value="SOD_Cu/Zn_/chaperone"/>
</dbReference>
<reference evidence="7" key="1">
    <citation type="submission" date="2016-09" db="EMBL/GenBank/DDBJ databases">
        <authorList>
            <person name="Varghese N."/>
            <person name="Submissions S."/>
        </authorList>
    </citation>
    <scope>NUCLEOTIDE SEQUENCE [LARGE SCALE GENOMIC DNA]</scope>
    <source>
        <strain evidence="7">ANC 3699</strain>
    </source>
</reference>
<evidence type="ECO:0000313" key="7">
    <source>
        <dbReference type="Proteomes" id="UP000242317"/>
    </source>
</evidence>
<evidence type="ECO:0000256" key="1">
    <source>
        <dbReference type="ARBA" id="ARBA00010457"/>
    </source>
</evidence>
<keyword evidence="2" id="KW-0186">Copper</keyword>
<dbReference type="GO" id="GO:0005507">
    <property type="term" value="F:copper ion binding"/>
    <property type="evidence" value="ECO:0007669"/>
    <property type="project" value="InterPro"/>
</dbReference>
<organism evidence="6 7">
    <name type="scientific">Acinetobacter marinus</name>
    <dbReference type="NCBI Taxonomy" id="281375"/>
    <lineage>
        <taxon>Bacteria</taxon>
        <taxon>Pseudomonadati</taxon>
        <taxon>Pseudomonadota</taxon>
        <taxon>Gammaproteobacteria</taxon>
        <taxon>Moraxellales</taxon>
        <taxon>Moraxellaceae</taxon>
        <taxon>Acinetobacter</taxon>
    </lineage>
</organism>
<feature type="signal peptide" evidence="4">
    <location>
        <begin position="1"/>
        <end position="21"/>
    </location>
</feature>
<evidence type="ECO:0000259" key="5">
    <source>
        <dbReference type="Pfam" id="PF00080"/>
    </source>
</evidence>
<keyword evidence="2" id="KW-0560">Oxidoreductase</keyword>
<evidence type="ECO:0000256" key="2">
    <source>
        <dbReference type="RuleBase" id="RU000393"/>
    </source>
</evidence>
<name>A0A1G6HHZ7_9GAMM</name>
<dbReference type="PROSITE" id="PS00087">
    <property type="entry name" value="SOD_CU_ZN_1"/>
    <property type="match status" value="1"/>
</dbReference>
<accession>A0A1G6HHZ7</accession>
<dbReference type="AlphaFoldDB" id="A0A1G6HHZ7"/>
<dbReference type="PANTHER" id="PTHR10003">
    <property type="entry name" value="SUPEROXIDE DISMUTASE CU-ZN -RELATED"/>
    <property type="match status" value="1"/>
</dbReference>
<dbReference type="PROSITE" id="PS51257">
    <property type="entry name" value="PROKAR_LIPOPROTEIN"/>
    <property type="match status" value="1"/>
</dbReference>
<dbReference type="InterPro" id="IPR036423">
    <property type="entry name" value="SOD-like_Cu/Zn_dom_sf"/>
</dbReference>
<dbReference type="EC" id="1.15.1.1" evidence="2"/>